<dbReference type="InterPro" id="IPR000374">
    <property type="entry name" value="PC_trans"/>
</dbReference>
<evidence type="ECO:0000256" key="19">
    <source>
        <dbReference type="SAM" id="Phobius"/>
    </source>
</evidence>
<evidence type="ECO:0000256" key="5">
    <source>
        <dbReference type="ARBA" id="ARBA00010185"/>
    </source>
</evidence>
<feature type="transmembrane region" description="Helical" evidence="19">
    <location>
        <begin position="151"/>
        <end position="172"/>
    </location>
</feature>
<evidence type="ECO:0000256" key="4">
    <source>
        <dbReference type="ARBA" id="ARBA00005189"/>
    </source>
</evidence>
<gene>
    <name evidence="20" type="ORF">AVDCRST_MAG43-1981</name>
</gene>
<evidence type="ECO:0000256" key="15">
    <source>
        <dbReference type="ARBA" id="ARBA00023136"/>
    </source>
</evidence>
<protein>
    <recommendedName>
        <fullName evidence="7 18">Phosphatidate cytidylyltransferase</fullName>
        <ecNumber evidence="6 18">2.7.7.41</ecNumber>
    </recommendedName>
</protein>
<dbReference type="GO" id="GO:0005886">
    <property type="term" value="C:plasma membrane"/>
    <property type="evidence" value="ECO:0007669"/>
    <property type="project" value="UniProtKB-SubCell"/>
</dbReference>
<evidence type="ECO:0000256" key="12">
    <source>
        <dbReference type="ARBA" id="ARBA00022695"/>
    </source>
</evidence>
<organism evidence="20">
    <name type="scientific">uncultured Thermomicrobiales bacterium</name>
    <dbReference type="NCBI Taxonomy" id="1645740"/>
    <lineage>
        <taxon>Bacteria</taxon>
        <taxon>Pseudomonadati</taxon>
        <taxon>Thermomicrobiota</taxon>
        <taxon>Thermomicrobia</taxon>
        <taxon>Thermomicrobiales</taxon>
        <taxon>environmental samples</taxon>
    </lineage>
</organism>
<sequence>MRERAVSSISVVLVGLIPAIIGGPVFMIAFVSIAIVSNIELTSMMRVTPSPVIWSGYVLIGACGLIPLLWRGDQRLPLTLALVAMVPIFTAIFVVDTASVDHWMRTMASIVYLGIPTFAAVDMRELTGTSAAWLASIATWLPLGRDDTGGGLGWLLVAILVTWMTDTGAYLVGKAIGRHKLIPRISPGKTVEGAAGGLAAAMMTSVVCIPAFGLDVAPGLAALMGLVLGTVGMLGDLAESMLKRHAGVKDSGSLIPGHGGILDRIDGLLFVIIATWLVVPVLS</sequence>
<accession>A0A6J4UV98</accession>
<keyword evidence="17" id="KW-1208">Phospholipid metabolism</keyword>
<keyword evidence="9" id="KW-0444">Lipid biosynthesis</keyword>
<keyword evidence="13 19" id="KW-1133">Transmembrane helix</keyword>
<evidence type="ECO:0000313" key="20">
    <source>
        <dbReference type="EMBL" id="CAA9560905.1"/>
    </source>
</evidence>
<dbReference type="EMBL" id="CADCWI010000092">
    <property type="protein sequence ID" value="CAA9560905.1"/>
    <property type="molecule type" value="Genomic_DNA"/>
</dbReference>
<feature type="transmembrane region" description="Helical" evidence="19">
    <location>
        <begin position="261"/>
        <end position="282"/>
    </location>
</feature>
<name>A0A6J4UV98_9BACT</name>
<evidence type="ECO:0000256" key="1">
    <source>
        <dbReference type="ARBA" id="ARBA00001698"/>
    </source>
</evidence>
<keyword evidence="12 18" id="KW-0548">Nucleotidyltransferase</keyword>
<keyword evidence="15 19" id="KW-0472">Membrane</keyword>
<keyword evidence="11 18" id="KW-0812">Transmembrane</keyword>
<keyword evidence="10 18" id="KW-0808">Transferase</keyword>
<evidence type="ECO:0000256" key="6">
    <source>
        <dbReference type="ARBA" id="ARBA00012487"/>
    </source>
</evidence>
<evidence type="ECO:0000256" key="18">
    <source>
        <dbReference type="RuleBase" id="RU003938"/>
    </source>
</evidence>
<dbReference type="PANTHER" id="PTHR46382">
    <property type="entry name" value="PHOSPHATIDATE CYTIDYLYLTRANSFERASE"/>
    <property type="match status" value="1"/>
</dbReference>
<keyword evidence="8" id="KW-1003">Cell membrane</keyword>
<comment type="similarity">
    <text evidence="5 18">Belongs to the CDS family.</text>
</comment>
<evidence type="ECO:0000256" key="17">
    <source>
        <dbReference type="ARBA" id="ARBA00023264"/>
    </source>
</evidence>
<keyword evidence="16" id="KW-0594">Phospholipid biosynthesis</keyword>
<evidence type="ECO:0000256" key="11">
    <source>
        <dbReference type="ARBA" id="ARBA00022692"/>
    </source>
</evidence>
<evidence type="ECO:0000256" key="8">
    <source>
        <dbReference type="ARBA" id="ARBA00022475"/>
    </source>
</evidence>
<feature type="transmembrane region" description="Helical" evidence="19">
    <location>
        <begin position="51"/>
        <end position="70"/>
    </location>
</feature>
<dbReference type="UniPathway" id="UPA00557">
    <property type="reaction ID" value="UER00614"/>
</dbReference>
<comment type="catalytic activity">
    <reaction evidence="1 18">
        <text>a 1,2-diacyl-sn-glycero-3-phosphate + CTP + H(+) = a CDP-1,2-diacyl-sn-glycerol + diphosphate</text>
        <dbReference type="Rhea" id="RHEA:16229"/>
        <dbReference type="ChEBI" id="CHEBI:15378"/>
        <dbReference type="ChEBI" id="CHEBI:33019"/>
        <dbReference type="ChEBI" id="CHEBI:37563"/>
        <dbReference type="ChEBI" id="CHEBI:58332"/>
        <dbReference type="ChEBI" id="CHEBI:58608"/>
        <dbReference type="EC" id="2.7.7.41"/>
    </reaction>
</comment>
<dbReference type="Pfam" id="PF01148">
    <property type="entry name" value="CTP_transf_1"/>
    <property type="match status" value="1"/>
</dbReference>
<dbReference type="GO" id="GO:0004605">
    <property type="term" value="F:phosphatidate cytidylyltransferase activity"/>
    <property type="evidence" value="ECO:0007669"/>
    <property type="project" value="UniProtKB-EC"/>
</dbReference>
<dbReference type="PANTHER" id="PTHR46382:SF1">
    <property type="entry name" value="PHOSPHATIDATE CYTIDYLYLTRANSFERASE"/>
    <property type="match status" value="1"/>
</dbReference>
<keyword evidence="14" id="KW-0443">Lipid metabolism</keyword>
<evidence type="ECO:0000256" key="2">
    <source>
        <dbReference type="ARBA" id="ARBA00004651"/>
    </source>
</evidence>
<comment type="subcellular location">
    <subcellularLocation>
        <location evidence="2">Cell membrane</location>
        <topology evidence="2">Multi-pass membrane protein</topology>
    </subcellularLocation>
</comment>
<evidence type="ECO:0000256" key="13">
    <source>
        <dbReference type="ARBA" id="ARBA00022989"/>
    </source>
</evidence>
<comment type="pathway">
    <text evidence="3 18">Phospholipid metabolism; CDP-diacylglycerol biosynthesis; CDP-diacylglycerol from sn-glycerol 3-phosphate: step 3/3.</text>
</comment>
<dbReference type="AlphaFoldDB" id="A0A6J4UV98"/>
<feature type="transmembrane region" description="Helical" evidence="19">
    <location>
        <begin position="220"/>
        <end position="240"/>
    </location>
</feature>
<comment type="pathway">
    <text evidence="4">Lipid metabolism.</text>
</comment>
<feature type="transmembrane region" description="Helical" evidence="19">
    <location>
        <begin position="77"/>
        <end position="95"/>
    </location>
</feature>
<dbReference type="EC" id="2.7.7.41" evidence="6 18"/>
<dbReference type="GO" id="GO:0016024">
    <property type="term" value="P:CDP-diacylglycerol biosynthetic process"/>
    <property type="evidence" value="ECO:0007669"/>
    <property type="project" value="UniProtKB-UniPathway"/>
</dbReference>
<reference evidence="20" key="1">
    <citation type="submission" date="2020-02" db="EMBL/GenBank/DDBJ databases">
        <authorList>
            <person name="Meier V. D."/>
        </authorList>
    </citation>
    <scope>NUCLEOTIDE SEQUENCE</scope>
    <source>
        <strain evidence="20">AVDCRST_MAG43</strain>
    </source>
</reference>
<evidence type="ECO:0000256" key="10">
    <source>
        <dbReference type="ARBA" id="ARBA00022679"/>
    </source>
</evidence>
<evidence type="ECO:0000256" key="9">
    <source>
        <dbReference type="ARBA" id="ARBA00022516"/>
    </source>
</evidence>
<dbReference type="PROSITE" id="PS01315">
    <property type="entry name" value="CDS"/>
    <property type="match status" value="1"/>
</dbReference>
<evidence type="ECO:0000256" key="3">
    <source>
        <dbReference type="ARBA" id="ARBA00005119"/>
    </source>
</evidence>
<feature type="transmembrane region" description="Helical" evidence="19">
    <location>
        <begin position="12"/>
        <end position="39"/>
    </location>
</feature>
<evidence type="ECO:0000256" key="16">
    <source>
        <dbReference type="ARBA" id="ARBA00023209"/>
    </source>
</evidence>
<evidence type="ECO:0000256" key="7">
    <source>
        <dbReference type="ARBA" id="ARBA00019373"/>
    </source>
</evidence>
<proteinExistence type="inferred from homology"/>
<evidence type="ECO:0000256" key="14">
    <source>
        <dbReference type="ARBA" id="ARBA00023098"/>
    </source>
</evidence>